<dbReference type="Gene3D" id="1.10.238.10">
    <property type="entry name" value="EF-hand"/>
    <property type="match status" value="1"/>
</dbReference>
<dbReference type="FunFam" id="1.10.238.10:FF:000628">
    <property type="entry name" value="Serine/threonine-protein phosphatase 2A regulatory subunit B'' subunit beta"/>
    <property type="match status" value="1"/>
</dbReference>
<dbReference type="PROSITE" id="PS50222">
    <property type="entry name" value="EF_HAND_2"/>
    <property type="match status" value="1"/>
</dbReference>
<protein>
    <submittedName>
        <fullName evidence="7">Serine/threonine-protein phosphatase 2A regulatory subunit B'' subunit beta-like</fullName>
    </submittedName>
</protein>
<dbReference type="InterPro" id="IPR011992">
    <property type="entry name" value="EF-hand-dom_pair"/>
</dbReference>
<dbReference type="AlphaFoldDB" id="A0A1S3HPE9"/>
<dbReference type="Pfam" id="PF17958">
    <property type="entry name" value="EF-hand_13"/>
    <property type="match status" value="1"/>
</dbReference>
<evidence type="ECO:0000313" key="6">
    <source>
        <dbReference type="Proteomes" id="UP000085678"/>
    </source>
</evidence>
<feature type="compositionally biased region" description="Polar residues" evidence="4">
    <location>
        <begin position="90"/>
        <end position="105"/>
    </location>
</feature>
<dbReference type="GO" id="GO:0000159">
    <property type="term" value="C:protein phosphatase type 2A complex"/>
    <property type="evidence" value="ECO:0007669"/>
    <property type="project" value="TreeGrafter"/>
</dbReference>
<dbReference type="PROSITE" id="PS00018">
    <property type="entry name" value="EF_HAND_1"/>
    <property type="match status" value="1"/>
</dbReference>
<keyword evidence="2" id="KW-0106">Calcium</keyword>
<dbReference type="InterPro" id="IPR018247">
    <property type="entry name" value="EF_Hand_1_Ca_BS"/>
</dbReference>
<evidence type="ECO:0000256" key="2">
    <source>
        <dbReference type="ARBA" id="ARBA00022837"/>
    </source>
</evidence>
<dbReference type="GeneID" id="106156994"/>
<dbReference type="InterPro" id="IPR041534">
    <property type="entry name" value="EF-hand_13"/>
</dbReference>
<dbReference type="Pfam" id="PF21161">
    <property type="entry name" value="P2R3B_EF-hand"/>
    <property type="match status" value="1"/>
</dbReference>
<reference evidence="7" key="1">
    <citation type="submission" date="2025-08" db="UniProtKB">
        <authorList>
            <consortium name="RefSeq"/>
        </authorList>
    </citation>
    <scope>IDENTIFICATION</scope>
    <source>
        <tissue evidence="7">Gonads</tissue>
    </source>
</reference>
<keyword evidence="6" id="KW-1185">Reference proteome</keyword>
<dbReference type="GO" id="GO:0005509">
    <property type="term" value="F:calcium ion binding"/>
    <property type="evidence" value="ECO:0007669"/>
    <property type="project" value="InterPro"/>
</dbReference>
<dbReference type="GO" id="GO:0019888">
    <property type="term" value="F:protein phosphatase regulator activity"/>
    <property type="evidence" value="ECO:0007669"/>
    <property type="project" value="TreeGrafter"/>
</dbReference>
<dbReference type="KEGG" id="lak:106156994"/>
<comment type="function">
    <text evidence="3">The B regulatory subunit might modulate substrate selectivity and catalytic activity, and might also direct the localization of the catalytic enzyme to a particular subcellular compartment.</text>
</comment>
<dbReference type="InterPro" id="IPR002048">
    <property type="entry name" value="EF_hand_dom"/>
</dbReference>
<evidence type="ECO:0000256" key="3">
    <source>
        <dbReference type="ARBA" id="ARBA00093310"/>
    </source>
</evidence>
<feature type="compositionally biased region" description="Basic and acidic residues" evidence="4">
    <location>
        <begin position="106"/>
        <end position="124"/>
    </location>
</feature>
<evidence type="ECO:0000256" key="4">
    <source>
        <dbReference type="SAM" id="MobiDB-lite"/>
    </source>
</evidence>
<feature type="region of interest" description="Disordered" evidence="4">
    <location>
        <begin position="39"/>
        <end position="159"/>
    </location>
</feature>
<dbReference type="Gene3D" id="1.10.238.220">
    <property type="match status" value="1"/>
</dbReference>
<dbReference type="FunFam" id="1.10.238.220:FF:000001">
    <property type="entry name" value="Serine/threonine-protein phosphatase 2A regulatory subunit B'' subunit alpha"/>
    <property type="match status" value="1"/>
</dbReference>
<dbReference type="SUPFAM" id="SSF47473">
    <property type="entry name" value="EF-hand"/>
    <property type="match status" value="2"/>
</dbReference>
<dbReference type="Gene3D" id="1.10.238.230">
    <property type="match status" value="1"/>
</dbReference>
<organism evidence="6 7">
    <name type="scientific">Lingula anatina</name>
    <name type="common">Brachiopod</name>
    <name type="synonym">Lingula unguis</name>
    <dbReference type="NCBI Taxonomy" id="7574"/>
    <lineage>
        <taxon>Eukaryota</taxon>
        <taxon>Metazoa</taxon>
        <taxon>Spiralia</taxon>
        <taxon>Lophotrochozoa</taxon>
        <taxon>Brachiopoda</taxon>
        <taxon>Linguliformea</taxon>
        <taxon>Lingulata</taxon>
        <taxon>Lingulida</taxon>
        <taxon>Linguloidea</taxon>
        <taxon>Lingulidae</taxon>
        <taxon>Lingula</taxon>
    </lineage>
</organism>
<dbReference type="PANTHER" id="PTHR14095">
    <property type="entry name" value="PHOSPHATASE 2A REGULATORY SUBUNIT-RELATED"/>
    <property type="match status" value="1"/>
</dbReference>
<feature type="compositionally biased region" description="Low complexity" evidence="4">
    <location>
        <begin position="127"/>
        <end position="145"/>
    </location>
</feature>
<dbReference type="InterPro" id="IPR048855">
    <property type="entry name" value="P2R3A_B_D_EF-hand"/>
</dbReference>
<feature type="domain" description="EF-hand" evidence="5">
    <location>
        <begin position="420"/>
        <end position="455"/>
    </location>
</feature>
<dbReference type="PANTHER" id="PTHR14095:SF0">
    <property type="entry name" value="MIP22305P"/>
    <property type="match status" value="1"/>
</dbReference>
<evidence type="ECO:0000259" key="5">
    <source>
        <dbReference type="PROSITE" id="PS50222"/>
    </source>
</evidence>
<dbReference type="OrthoDB" id="5586at2759"/>
<feature type="compositionally biased region" description="Low complexity" evidence="4">
    <location>
        <begin position="53"/>
        <end position="65"/>
    </location>
</feature>
<dbReference type="STRING" id="7574.A0A1S3HPE9"/>
<proteinExistence type="predicted"/>
<gene>
    <name evidence="7" type="primary">LOC106156994</name>
</gene>
<accession>A0A1S3HPE9</accession>
<sequence length="611" mass="70690">MALKPVLKLKIDELFLRWLSETDTQQLLRENLRQIVKGEPITSWPPGTGNIKSSRPASPRIRPSSPSTPPCSPPPGKSSPSPRSPRKAYNFSSKINARTAQLQNSKEQKEKEREIKEQEKDQKKTQPHSQPAQSQSHQTQSLQHSQQRHPRLPQSSRVPKFYFPMGPPVAREENDAMLQRVAEVFSAAEGAKIYKHQMEMVTKACDVPFYWKSLIFNSAGGDKYGFITLQSFTVLWKKLTANCHDDAARFVSLLAKPGCFYLTTEEFVPLIQDVVDTHPGLTFLQDAPEFHSRYVHTVIARIFYCVNRSWSGRITVHELRRSSFLQVLSILEDEEDINQVTEYFSYEHFYVIYCKFWELDKDHDLFINKEDLARHNDHAISTRMIDRIFSGAVTRGKNIMEGKMNYTDFVWFLLAEEDKRQPTSIEYWFRCMDLDGDGVLSMYELEYFYEEQVQKMEAIGIEPLPFEDCLCQMLDLVKPRDTTKITLGDLKACKLTHIFFDTFFNLEKYLDHEQRDPFANARDLDSEGPEVSDWDRYAAEEYEILVAEEGGVENPDDIQYEDDFEPDEDELVALEAEKLQLLDPPIKKGKPAGVSDIEDDLYDFTNEDLGY</sequence>
<dbReference type="FunFam" id="1.10.238.230:FF:000001">
    <property type="entry name" value="Serine/threonine-protein phosphatase 2A regulatory subunit B'' subunit beta"/>
    <property type="match status" value="1"/>
</dbReference>
<evidence type="ECO:0000256" key="1">
    <source>
        <dbReference type="ARBA" id="ARBA00022723"/>
    </source>
</evidence>
<dbReference type="Pfam" id="PF13499">
    <property type="entry name" value="EF-hand_7"/>
    <property type="match status" value="1"/>
</dbReference>
<dbReference type="InParanoid" id="A0A1S3HPE9"/>
<dbReference type="RefSeq" id="XP_013387910.1">
    <property type="nucleotide sequence ID" value="XM_013532456.1"/>
</dbReference>
<feature type="compositionally biased region" description="Pro residues" evidence="4">
    <location>
        <begin position="66"/>
        <end position="77"/>
    </location>
</feature>
<name>A0A1S3HPE9_LINAN</name>
<keyword evidence="1" id="KW-0479">Metal-binding</keyword>
<dbReference type="Proteomes" id="UP000085678">
    <property type="component" value="Unplaced"/>
</dbReference>
<evidence type="ECO:0000313" key="7">
    <source>
        <dbReference type="RefSeq" id="XP_013387910.1"/>
    </source>
</evidence>